<feature type="non-terminal residue" evidence="2">
    <location>
        <position position="203"/>
    </location>
</feature>
<proteinExistence type="predicted"/>
<evidence type="ECO:0000256" key="1">
    <source>
        <dbReference type="SAM" id="MobiDB-lite"/>
    </source>
</evidence>
<dbReference type="STRING" id="22663.A0A2I0HRX2"/>
<protein>
    <submittedName>
        <fullName evidence="2">Uncharacterized protein</fullName>
    </submittedName>
</protein>
<dbReference type="EMBL" id="PGOL01005912">
    <property type="protein sequence ID" value="PKI34457.1"/>
    <property type="molecule type" value="Genomic_DNA"/>
</dbReference>
<feature type="region of interest" description="Disordered" evidence="1">
    <location>
        <begin position="1"/>
        <end position="40"/>
    </location>
</feature>
<name>A0A2I0HRX2_PUNGR</name>
<feature type="compositionally biased region" description="Polar residues" evidence="1">
    <location>
        <begin position="17"/>
        <end position="26"/>
    </location>
</feature>
<organism evidence="2 3">
    <name type="scientific">Punica granatum</name>
    <name type="common">Pomegranate</name>
    <dbReference type="NCBI Taxonomy" id="22663"/>
    <lineage>
        <taxon>Eukaryota</taxon>
        <taxon>Viridiplantae</taxon>
        <taxon>Streptophyta</taxon>
        <taxon>Embryophyta</taxon>
        <taxon>Tracheophyta</taxon>
        <taxon>Spermatophyta</taxon>
        <taxon>Magnoliopsida</taxon>
        <taxon>eudicotyledons</taxon>
        <taxon>Gunneridae</taxon>
        <taxon>Pentapetalae</taxon>
        <taxon>rosids</taxon>
        <taxon>malvids</taxon>
        <taxon>Myrtales</taxon>
        <taxon>Lythraceae</taxon>
        <taxon>Punica</taxon>
    </lineage>
</organism>
<gene>
    <name evidence="2" type="ORF">CRG98_045150</name>
</gene>
<evidence type="ECO:0000313" key="2">
    <source>
        <dbReference type="EMBL" id="PKI34457.1"/>
    </source>
</evidence>
<dbReference type="Proteomes" id="UP000233551">
    <property type="component" value="Unassembled WGS sequence"/>
</dbReference>
<keyword evidence="3" id="KW-1185">Reference proteome</keyword>
<reference evidence="2 3" key="1">
    <citation type="submission" date="2017-11" db="EMBL/GenBank/DDBJ databases">
        <title>De-novo sequencing of pomegranate (Punica granatum L.) genome.</title>
        <authorList>
            <person name="Akparov Z."/>
            <person name="Amiraslanov A."/>
            <person name="Hajiyeva S."/>
            <person name="Abbasov M."/>
            <person name="Kaur K."/>
            <person name="Hamwieh A."/>
            <person name="Solovyev V."/>
            <person name="Salamov A."/>
            <person name="Braich B."/>
            <person name="Kosarev P."/>
            <person name="Mahmoud A."/>
            <person name="Hajiyev E."/>
            <person name="Babayeva S."/>
            <person name="Izzatullayeva V."/>
            <person name="Mammadov A."/>
            <person name="Mammadov A."/>
            <person name="Sharifova S."/>
            <person name="Ojaghi J."/>
            <person name="Eynullazada K."/>
            <person name="Bayramov B."/>
            <person name="Abdulazimova A."/>
            <person name="Shahmuradov I."/>
        </authorList>
    </citation>
    <scope>NUCLEOTIDE SEQUENCE [LARGE SCALE GENOMIC DNA]</scope>
    <source>
        <strain evidence="3">cv. AG2017</strain>
        <tissue evidence="2">Leaf</tissue>
    </source>
</reference>
<evidence type="ECO:0000313" key="3">
    <source>
        <dbReference type="Proteomes" id="UP000233551"/>
    </source>
</evidence>
<comment type="caution">
    <text evidence="2">The sequence shown here is derived from an EMBL/GenBank/DDBJ whole genome shotgun (WGS) entry which is preliminary data.</text>
</comment>
<accession>A0A2I0HRX2</accession>
<dbReference type="AlphaFoldDB" id="A0A2I0HRX2"/>
<sequence>MASSYRNGANRKRWPPQHQQPSPVTTRSKRRAIAKLPPPPQALIPTIDSKFMDEDEEHFKILYYGGSPKIFQQSGIDYVIGHAHSRLLADRSDRLTVLNVRGHKRRMRESNGTVEVPKCIMHIEPVQRRSILDYQQQESNPFLKIVVALMTMVASYRARRDTLVFIGPIPRSLTKRIPKDLSKSGDDYDVKAAHLELANHMRK</sequence>